<dbReference type="SUPFAM" id="SSF46626">
    <property type="entry name" value="Cytochrome c"/>
    <property type="match status" value="1"/>
</dbReference>
<dbReference type="InterPro" id="IPR032858">
    <property type="entry name" value="CcoP_N"/>
</dbReference>
<dbReference type="Gene3D" id="1.10.760.10">
    <property type="entry name" value="Cytochrome c-like domain"/>
    <property type="match status" value="1"/>
</dbReference>
<name>A0ABX0IKV1_9FLAO</name>
<feature type="domain" description="Cytochrome c" evidence="6">
    <location>
        <begin position="194"/>
        <end position="275"/>
    </location>
</feature>
<reference evidence="7 8" key="3">
    <citation type="submission" date="2020-02" db="EMBL/GenBank/DDBJ databases">
        <title>Flavobacterium profundi sp. nov., isolated from a deep-sea seamount.</title>
        <authorList>
            <person name="Zhang D.-C."/>
        </authorList>
    </citation>
    <scope>NUCLEOTIDE SEQUENCE [LARGE SCALE GENOMIC DNA]</scope>
    <source>
        <strain evidence="7 8">EC11</strain>
    </source>
</reference>
<dbReference type="Pfam" id="PF14715">
    <property type="entry name" value="FixP_N"/>
    <property type="match status" value="1"/>
</dbReference>
<evidence type="ECO:0000256" key="2">
    <source>
        <dbReference type="ARBA" id="ARBA00022723"/>
    </source>
</evidence>
<feature type="transmembrane region" description="Helical" evidence="5">
    <location>
        <begin position="129"/>
        <end position="146"/>
    </location>
</feature>
<dbReference type="Proteomes" id="UP000817854">
    <property type="component" value="Unassembled WGS sequence"/>
</dbReference>
<dbReference type="Gene3D" id="6.10.280.130">
    <property type="match status" value="1"/>
</dbReference>
<keyword evidence="3 4" id="KW-0408">Iron</keyword>
<keyword evidence="5" id="KW-0472">Membrane</keyword>
<feature type="transmembrane region" description="Helical" evidence="5">
    <location>
        <begin position="6"/>
        <end position="26"/>
    </location>
</feature>
<evidence type="ECO:0000259" key="6">
    <source>
        <dbReference type="PROSITE" id="PS51007"/>
    </source>
</evidence>
<dbReference type="RefSeq" id="WP_140959509.1">
    <property type="nucleotide sequence ID" value="NZ_VEVQ02000001.1"/>
</dbReference>
<dbReference type="InterPro" id="IPR050597">
    <property type="entry name" value="Cytochrome_c_Oxidase_Subunit"/>
</dbReference>
<dbReference type="PROSITE" id="PS51007">
    <property type="entry name" value="CYTC"/>
    <property type="match status" value="1"/>
</dbReference>
<evidence type="ECO:0000256" key="3">
    <source>
        <dbReference type="ARBA" id="ARBA00023004"/>
    </source>
</evidence>
<dbReference type="InterPro" id="IPR036909">
    <property type="entry name" value="Cyt_c-like_dom_sf"/>
</dbReference>
<dbReference type="PANTHER" id="PTHR33751">
    <property type="entry name" value="CBB3-TYPE CYTOCHROME C OXIDASE SUBUNIT FIXP"/>
    <property type="match status" value="1"/>
</dbReference>
<reference evidence="7 8" key="2">
    <citation type="submission" date="2019-05" db="EMBL/GenBank/DDBJ databases">
        <authorList>
            <person name="Lianzixin W."/>
        </authorList>
    </citation>
    <scope>NUCLEOTIDE SEQUENCE [LARGE SCALE GENOMIC DNA]</scope>
    <source>
        <strain evidence="7 8">EC11</strain>
    </source>
</reference>
<keyword evidence="5" id="KW-0812">Transmembrane</keyword>
<keyword evidence="2 4" id="KW-0479">Metal-binding</keyword>
<proteinExistence type="predicted"/>
<dbReference type="InterPro" id="IPR038414">
    <property type="entry name" value="CcoP_N_sf"/>
</dbReference>
<evidence type="ECO:0000256" key="1">
    <source>
        <dbReference type="ARBA" id="ARBA00022617"/>
    </source>
</evidence>
<keyword evidence="8" id="KW-1185">Reference proteome</keyword>
<evidence type="ECO:0000313" key="8">
    <source>
        <dbReference type="Proteomes" id="UP000817854"/>
    </source>
</evidence>
<reference evidence="8" key="1">
    <citation type="submission" date="2019-05" db="EMBL/GenBank/DDBJ databases">
        <title>Flavobacterium profundi sp. nov., isolated from a deep-sea seamount.</title>
        <authorList>
            <person name="Zhang D.-C."/>
        </authorList>
    </citation>
    <scope>NUCLEOTIDE SEQUENCE [LARGE SCALE GENOMIC DNA]</scope>
    <source>
        <strain evidence="8">EC11</strain>
    </source>
</reference>
<sequence>MKSIIPSYIRVPLLFAIVFMGMEYFIDSGEKPAFIEFPMVSVFLFVFLFLLIAIEIVISAVDKVTYQLLNEEQKKQLEEAQALPFTESAFYKNIMKKLTRSKAIEQEADVMLDHNYDGIRELDNVLPPWWVYLFYGCVVFAIVYLVRFHIVGDYTQKEEYEMAMNEAKLEHEEYLKNAPDLVNVDNVVLMTDAASIADGKRVFTENNCASCHKENLEGNIGPNLTDKYWINGGGVKNLFTVISEGSSKNTVMAPWKEVIKPTDIQKVASYILSLQGSNPLGAKAPEGELWVEEASLTDEVTKVSDSTKVSADEVTIVTDSTKVK</sequence>
<comment type="caution">
    <text evidence="7">The sequence shown here is derived from an EMBL/GenBank/DDBJ whole genome shotgun (WGS) entry which is preliminary data.</text>
</comment>
<organism evidence="7 8">
    <name type="scientific">Flavobacterium jejuense</name>
    <dbReference type="NCBI Taxonomy" id="1544455"/>
    <lineage>
        <taxon>Bacteria</taxon>
        <taxon>Pseudomonadati</taxon>
        <taxon>Bacteroidota</taxon>
        <taxon>Flavobacteriia</taxon>
        <taxon>Flavobacteriales</taxon>
        <taxon>Flavobacteriaceae</taxon>
        <taxon>Flavobacterium</taxon>
    </lineage>
</organism>
<evidence type="ECO:0000256" key="4">
    <source>
        <dbReference type="PROSITE-ProRule" id="PRU00433"/>
    </source>
</evidence>
<gene>
    <name evidence="7" type="ORF">FIA58_002035</name>
</gene>
<keyword evidence="5" id="KW-1133">Transmembrane helix</keyword>
<accession>A0ABX0IKV1</accession>
<dbReference type="InterPro" id="IPR009056">
    <property type="entry name" value="Cyt_c-like_dom"/>
</dbReference>
<keyword evidence="1 4" id="KW-0349">Heme</keyword>
<evidence type="ECO:0000256" key="5">
    <source>
        <dbReference type="SAM" id="Phobius"/>
    </source>
</evidence>
<evidence type="ECO:0000313" key="7">
    <source>
        <dbReference type="EMBL" id="NHN24442.1"/>
    </source>
</evidence>
<dbReference type="Pfam" id="PF13442">
    <property type="entry name" value="Cytochrome_CBB3"/>
    <property type="match status" value="1"/>
</dbReference>
<feature type="transmembrane region" description="Helical" evidence="5">
    <location>
        <begin position="38"/>
        <end position="61"/>
    </location>
</feature>
<dbReference type="PANTHER" id="PTHR33751:SF1">
    <property type="entry name" value="CBB3-TYPE CYTOCHROME C OXIDASE SUBUNIT FIXP"/>
    <property type="match status" value="1"/>
</dbReference>
<protein>
    <submittedName>
        <fullName evidence="7">C-type cytochrome</fullName>
    </submittedName>
</protein>
<dbReference type="EMBL" id="VEVQ02000001">
    <property type="protein sequence ID" value="NHN24442.1"/>
    <property type="molecule type" value="Genomic_DNA"/>
</dbReference>